<dbReference type="EMBL" id="JAVRHO010000009">
    <property type="protein sequence ID" value="MDT0646680.1"/>
    <property type="molecule type" value="Genomic_DNA"/>
</dbReference>
<reference evidence="3 4" key="1">
    <citation type="submission" date="2023-09" db="EMBL/GenBank/DDBJ databases">
        <authorList>
            <person name="Rey-Velasco X."/>
        </authorList>
    </citation>
    <scope>NUCLEOTIDE SEQUENCE [LARGE SCALE GENOMIC DNA]</scope>
    <source>
        <strain evidence="3 4">F260</strain>
    </source>
</reference>
<evidence type="ECO:0000313" key="3">
    <source>
        <dbReference type="EMBL" id="MDT0646680.1"/>
    </source>
</evidence>
<organism evidence="3 4">
    <name type="scientific">Autumnicola lenta</name>
    <dbReference type="NCBI Taxonomy" id="3075593"/>
    <lineage>
        <taxon>Bacteria</taxon>
        <taxon>Pseudomonadati</taxon>
        <taxon>Bacteroidota</taxon>
        <taxon>Flavobacteriia</taxon>
        <taxon>Flavobacteriales</taxon>
        <taxon>Flavobacteriaceae</taxon>
        <taxon>Autumnicola</taxon>
    </lineage>
</organism>
<gene>
    <name evidence="3" type="ORF">RM545_08260</name>
</gene>
<dbReference type="NCBIfam" id="TIGR04131">
    <property type="entry name" value="Bac_Flav_CTERM"/>
    <property type="match status" value="1"/>
</dbReference>
<dbReference type="Pfam" id="PF13585">
    <property type="entry name" value="CHU_C"/>
    <property type="match status" value="1"/>
</dbReference>
<evidence type="ECO:0000313" key="4">
    <source>
        <dbReference type="Proteomes" id="UP001245285"/>
    </source>
</evidence>
<dbReference type="InterPro" id="IPR026341">
    <property type="entry name" value="T9SS_type_B"/>
</dbReference>
<feature type="chain" id="PRO_5046314985" evidence="1">
    <location>
        <begin position="20"/>
        <end position="625"/>
    </location>
</feature>
<dbReference type="Pfam" id="PF19081">
    <property type="entry name" value="Ig_7"/>
    <property type="match status" value="1"/>
</dbReference>
<dbReference type="Gene3D" id="2.60.40.2700">
    <property type="match status" value="1"/>
</dbReference>
<dbReference type="InterPro" id="IPR044023">
    <property type="entry name" value="Ig_7"/>
</dbReference>
<dbReference type="RefSeq" id="WP_311494846.1">
    <property type="nucleotide sequence ID" value="NZ_JAVRHO010000009.1"/>
</dbReference>
<dbReference type="Proteomes" id="UP001245285">
    <property type="component" value="Unassembled WGS sequence"/>
</dbReference>
<keyword evidence="1" id="KW-0732">Signal</keyword>
<protein>
    <submittedName>
        <fullName evidence="3">T9SS type B sorting domain-containing protein</fullName>
    </submittedName>
</protein>
<sequence length="625" mass="67895">MTRLVVLLLFLLSCSYSFAQLGFCEGSKGDPIFYEDFGTGSGSGPAFPSGTTSYSYVTGDPQDGQYTISAGIGQQISSWHNSLPNSTLSNERALIVNADFTSGQFFKTEISGLCENTSYEFSAYLINIYDRQDPICPNGGIPINVRFEIWDETDSQLLREGSTGNIASASSPVWEQYALTFQSEAGQDAVILKIFNNGDGGCGNDLAIDDIIFRSCGDFTTVTSEESNGSELAVCESDAPVNLELKATPDYSVYQDHFFQWQESDDGENWQNIAGATGDNYFTGSLNTTRYYRVKVAEDEVNLANNLCSSASEAFYVNIVSTPETPVSNGDRTVCGGEPIPELSVQIKGDETANWYDAATGGNLVAENTAYFTPESAGIYYAEAKKTNYDCEVSARTAVELTIYEVPEVEDENWQICADTLLTLDAGIPGMEYSWSTGESSQIITVGNPGEYDVQIVTAEGCEVVKNFTVSPTDVAAIADIISEENTVTIASANSGTFEYSLDGTNFQDSNVFTGISGGIYTAYIRDLSGCATVSSEFPHIVVPKFITPNGDGYNDAFSLSGVEYFLSSEIRIFNRYGKLLKIGKGEGFSWNGTFKGNSLPASDYWYQITIEGHKIIKGHFSLVR</sequence>
<feature type="domain" description="Ig-like" evidence="2">
    <location>
        <begin position="323"/>
        <end position="403"/>
    </location>
</feature>
<keyword evidence="4" id="KW-1185">Reference proteome</keyword>
<name>A0ABU3CJZ8_9FLAO</name>
<comment type="caution">
    <text evidence="3">The sequence shown here is derived from an EMBL/GenBank/DDBJ whole genome shotgun (WGS) entry which is preliminary data.</text>
</comment>
<accession>A0ABU3CJZ8</accession>
<proteinExistence type="predicted"/>
<evidence type="ECO:0000256" key="1">
    <source>
        <dbReference type="SAM" id="SignalP"/>
    </source>
</evidence>
<evidence type="ECO:0000259" key="2">
    <source>
        <dbReference type="Pfam" id="PF19081"/>
    </source>
</evidence>
<feature type="signal peptide" evidence="1">
    <location>
        <begin position="1"/>
        <end position="19"/>
    </location>
</feature>